<dbReference type="GO" id="GO:0000146">
    <property type="term" value="F:microfilament motor activity"/>
    <property type="evidence" value="ECO:0007669"/>
    <property type="project" value="EnsemblFungi"/>
</dbReference>
<dbReference type="SUPFAM" id="SSF52540">
    <property type="entry name" value="P-loop containing nucleoside triphosphate hydrolases"/>
    <property type="match status" value="1"/>
</dbReference>
<reference evidence="11 12" key="1">
    <citation type="submission" date="2015-10" db="EMBL/GenBank/DDBJ databases">
        <title>Draft genomes sequences of Candida glabrata isolates 1A, 1B, 2A, 2B, 3A and 3B.</title>
        <authorList>
            <person name="Haavelsrud O.E."/>
            <person name="Gaustad P."/>
        </authorList>
    </citation>
    <scope>NUCLEOTIDE SEQUENCE [LARGE SCALE GENOMIC DNA]</scope>
    <source>
        <strain evidence="11">910700640</strain>
    </source>
</reference>
<evidence type="ECO:0000313" key="12">
    <source>
        <dbReference type="Proteomes" id="UP000054886"/>
    </source>
</evidence>
<dbReference type="Gene3D" id="1.20.120.720">
    <property type="entry name" value="Myosin VI head, motor domain, U50 subdomain"/>
    <property type="match status" value="1"/>
</dbReference>
<feature type="domain" description="Myosin motor" evidence="10">
    <location>
        <begin position="74"/>
        <end position="772"/>
    </location>
</feature>
<dbReference type="PANTHER" id="PTHR13140:SF706">
    <property type="entry name" value="DILUTE CLASS UNCONVENTIONAL MYOSIN, ISOFORM C"/>
    <property type="match status" value="1"/>
</dbReference>
<dbReference type="GO" id="GO:0008298">
    <property type="term" value="P:intracellular mRNA localization"/>
    <property type="evidence" value="ECO:0007669"/>
    <property type="project" value="EnsemblFungi"/>
</dbReference>
<dbReference type="Pfam" id="PF00063">
    <property type="entry name" value="Myosin_head"/>
    <property type="match status" value="1"/>
</dbReference>
<evidence type="ECO:0000256" key="7">
    <source>
        <dbReference type="ARBA" id="ARBA00023203"/>
    </source>
</evidence>
<dbReference type="Gene3D" id="1.20.5.4820">
    <property type="match status" value="1"/>
</dbReference>
<dbReference type="InterPro" id="IPR036103">
    <property type="entry name" value="MYSc_Myo5"/>
</dbReference>
<accession>A0A0W0D5J0</accession>
<protein>
    <submittedName>
        <fullName evidence="11">Myosin-4</fullName>
    </submittedName>
</protein>
<dbReference type="InterPro" id="IPR036961">
    <property type="entry name" value="Kinesin_motor_dom_sf"/>
</dbReference>
<dbReference type="PANTHER" id="PTHR13140">
    <property type="entry name" value="MYOSIN"/>
    <property type="match status" value="1"/>
</dbReference>
<dbReference type="EMBL" id="LLZZ01000108">
    <property type="protein sequence ID" value="KTB07139.1"/>
    <property type="molecule type" value="Genomic_DNA"/>
</dbReference>
<dbReference type="VEuPathDB" id="FungiDB:CAGL0G06336g"/>
<comment type="caution">
    <text evidence="11">The sequence shown here is derived from an EMBL/GenBank/DDBJ whole genome shotgun (WGS) entry which is preliminary data.</text>
</comment>
<dbReference type="Gene3D" id="3.40.850.10">
    <property type="entry name" value="Kinesin motor domain"/>
    <property type="match status" value="1"/>
</dbReference>
<feature type="region of interest" description="Actin-binding" evidence="8">
    <location>
        <begin position="643"/>
        <end position="665"/>
    </location>
</feature>
<sequence length="1418" mass="162762">MTFEVGTRCWYPSENGWIPCEVSKNEPRDGKYHLQFTLEDGSLIDLDTDSIDYNDSLSNEGSPMPVLRNPHSRESTQDLTTLSYLNEPAVLHAIKLRYMNKEIYTYSGIVLVATNPFAQMEELYSNDMIKKYSRITSREELDPHLFAIAHDAYTTMDSQSRNQTIVVSGESGAGKTVSAKYIMRYFASLDDNNAAVVSEMSDIEKKILATNPIMEAFGNAKTIRNDNSSRFGKYLQIMFDAKKNIIGAQIRTYLLERSRLVFQQQSERNYHIFYQLLAGLPAAIKEELCISNPEQFYYLNQGSDPRIDGVDDAQEFQDTIAALSVIGINDSLQMEVFKILAGLLHIGNIEIKQSSTSSSISPDEPNLKLACDLLGLDPYEFSKWLTKKEITTRSEKIVTNLKKEQALVVRDSVSKFIYSLLFDWLVNQINTMLHGAEVSDQVRSFIGVLDIYGFEHFEMNSFEQFCINYANEKLQQEFNQHVFKLEQEEYVREKIEWSFIEFNDNQPCIDLIENRLGILSLLDEESRLPSGTDESWTQKLYQTLDKPPMNQVFSKPKFGQTKFVISHYADNVEYDVEGFIEKNRDTVSESLMNVLKNSQNDTLISLTKPTEETSTPPPQTASISRPKLINKKPTLGFMFKKSLGELMEIINNTNVHYIRCVKPNSSKVAWEFDDGMVLSQLRACGILETIKISCAGFPSRWSFQEFIDRYYMLVDTTLWSDVTSSESNAESSIKFCKEILGATELSHEKCQIGQTKIFFKSGVLAELESLRLKKMKGIAITIQKKIRAYKIRTWYLEIVNCVRDLQNRIHSKLVRLDVEHQLKTKLALMMQATLRSYRVRIRVAKELDDIILLQCKFRTVLAQRYLQELKRNKASIMIQSYIRGYKHKTQYRYFRKNYQAIQALSRSMLARSLMLKLRSESEVTQINGVTYTELHSIVKDIHDSMTSNNQIIKELDEFNGVIDTQKSLTFTDLSAKAEQLNSDAQKIIIKHSNQEKQIKDLKESKGDVDSTLTNIKKVHNNIKSLDKIMLEDAHFQTGRTIISGLGIEHSSQYENINDNDNNCRPNDYNLLQIFRNNHLIVKEIMKEEFATLEGSFGTISFILGEMIKLKQFLSAKQFISTLFESIHSNVIEESSYDKKLKSGFQWFSVAFSNLSVLRNSEFSLGKETSKSLSKLLADYENDLSKMLRSWILSILNDMFRENDKLFNDFASVEISNVISFKILQQKIKYIQSKMGTSAIEKSLFGKLIETLIQYLNLNVANHVLIKIPSVDFETGIILEKNLDTLLEYCEELKLSNCRNSTRQTSQMSKLLQLSISSVEELRVVCQYCFALNLTQIHALLAKQKASSDEKPMPYIVVKKVQSWAQETKKDTSKNSDIIFRLDSDIVKCEIDTSKEIAIPELHIPEDMTLVKEIETLSQ</sequence>
<keyword evidence="5 8" id="KW-0518">Myosin</keyword>
<evidence type="ECO:0000256" key="5">
    <source>
        <dbReference type="ARBA" id="ARBA00023123"/>
    </source>
</evidence>
<keyword evidence="4" id="KW-0175">Coiled coil</keyword>
<dbReference type="InterPro" id="IPR000048">
    <property type="entry name" value="IQ_motif_EF-hand-BS"/>
</dbReference>
<dbReference type="Pfam" id="PF01843">
    <property type="entry name" value="DIL"/>
    <property type="match status" value="1"/>
</dbReference>
<evidence type="ECO:0000256" key="6">
    <source>
        <dbReference type="ARBA" id="ARBA00023175"/>
    </source>
</evidence>
<dbReference type="Proteomes" id="UP000054886">
    <property type="component" value="Unassembled WGS sequence"/>
</dbReference>
<dbReference type="GO" id="GO:0007015">
    <property type="term" value="P:actin filament organization"/>
    <property type="evidence" value="ECO:0007669"/>
    <property type="project" value="TreeGrafter"/>
</dbReference>
<dbReference type="Gene3D" id="1.10.10.820">
    <property type="match status" value="1"/>
</dbReference>
<keyword evidence="3 8" id="KW-0067">ATP-binding</keyword>
<evidence type="ECO:0000256" key="1">
    <source>
        <dbReference type="ARBA" id="ARBA00008314"/>
    </source>
</evidence>
<dbReference type="PRINTS" id="PR00193">
    <property type="entry name" value="MYOSINHEAVY"/>
</dbReference>
<dbReference type="SMART" id="SM00015">
    <property type="entry name" value="IQ"/>
    <property type="match status" value="3"/>
</dbReference>
<dbReference type="VEuPathDB" id="FungiDB:GWK60_G06127"/>
<dbReference type="Gene3D" id="1.20.5.190">
    <property type="match status" value="1"/>
</dbReference>
<dbReference type="GO" id="GO:0005934">
    <property type="term" value="C:cellular bud tip"/>
    <property type="evidence" value="ECO:0007669"/>
    <property type="project" value="EnsemblFungi"/>
</dbReference>
<dbReference type="GO" id="GO:0016020">
    <property type="term" value="C:membrane"/>
    <property type="evidence" value="ECO:0007669"/>
    <property type="project" value="TreeGrafter"/>
</dbReference>
<evidence type="ECO:0000256" key="3">
    <source>
        <dbReference type="ARBA" id="ARBA00022840"/>
    </source>
</evidence>
<evidence type="ECO:0000256" key="4">
    <source>
        <dbReference type="ARBA" id="ARBA00023054"/>
    </source>
</evidence>
<gene>
    <name evidence="11" type="ORF">AO440_001748</name>
</gene>
<evidence type="ECO:0000256" key="2">
    <source>
        <dbReference type="ARBA" id="ARBA00022741"/>
    </source>
</evidence>
<dbReference type="GO" id="GO:0031941">
    <property type="term" value="C:filamentous actin"/>
    <property type="evidence" value="ECO:0007669"/>
    <property type="project" value="EnsemblFungi"/>
</dbReference>
<dbReference type="GO" id="GO:0007533">
    <property type="term" value="P:mating type switching"/>
    <property type="evidence" value="ECO:0007669"/>
    <property type="project" value="EnsemblFungi"/>
</dbReference>
<dbReference type="InterPro" id="IPR002710">
    <property type="entry name" value="Dilute_dom"/>
</dbReference>
<evidence type="ECO:0000313" key="11">
    <source>
        <dbReference type="EMBL" id="KTB07139.1"/>
    </source>
</evidence>
<dbReference type="Gene3D" id="1.20.58.530">
    <property type="match status" value="1"/>
</dbReference>
<dbReference type="PROSITE" id="PS51456">
    <property type="entry name" value="MYOSIN_MOTOR"/>
    <property type="match status" value="1"/>
</dbReference>
<dbReference type="SMART" id="SM01132">
    <property type="entry name" value="DIL"/>
    <property type="match status" value="1"/>
</dbReference>
<dbReference type="VEuPathDB" id="FungiDB:B1J91_G06336g"/>
<organism evidence="11 12">
    <name type="scientific">Candida glabrata</name>
    <name type="common">Yeast</name>
    <name type="synonym">Torulopsis glabrata</name>
    <dbReference type="NCBI Taxonomy" id="5478"/>
    <lineage>
        <taxon>Eukaryota</taxon>
        <taxon>Fungi</taxon>
        <taxon>Dikarya</taxon>
        <taxon>Ascomycota</taxon>
        <taxon>Saccharomycotina</taxon>
        <taxon>Saccharomycetes</taxon>
        <taxon>Saccharomycetales</taxon>
        <taxon>Saccharomycetaceae</taxon>
        <taxon>Nakaseomyces</taxon>
    </lineage>
</organism>
<dbReference type="InterPro" id="IPR001609">
    <property type="entry name" value="Myosin_head_motor_dom-like"/>
</dbReference>
<keyword evidence="2 8" id="KW-0547">Nucleotide-binding</keyword>
<keyword evidence="7 8" id="KW-0009">Actin-binding</keyword>
<dbReference type="PROSITE" id="PS50096">
    <property type="entry name" value="IQ"/>
    <property type="match status" value="1"/>
</dbReference>
<dbReference type="GO" id="GO:0005737">
    <property type="term" value="C:cytoplasm"/>
    <property type="evidence" value="ECO:0007669"/>
    <property type="project" value="TreeGrafter"/>
</dbReference>
<feature type="domain" description="Dilute" evidence="9">
    <location>
        <begin position="1120"/>
        <end position="1366"/>
    </location>
</feature>
<dbReference type="SMART" id="SM00242">
    <property type="entry name" value="MYSc"/>
    <property type="match status" value="1"/>
</dbReference>
<dbReference type="GO" id="GO:0005524">
    <property type="term" value="F:ATP binding"/>
    <property type="evidence" value="ECO:0007669"/>
    <property type="project" value="UniProtKB-UniRule"/>
</dbReference>
<dbReference type="GO" id="GO:0016459">
    <property type="term" value="C:myosin complex"/>
    <property type="evidence" value="ECO:0007669"/>
    <property type="project" value="UniProtKB-KW"/>
</dbReference>
<feature type="binding site" evidence="8">
    <location>
        <begin position="169"/>
        <end position="176"/>
    </location>
    <ligand>
        <name>ATP</name>
        <dbReference type="ChEBI" id="CHEBI:30616"/>
    </ligand>
</feature>
<proteinExistence type="inferred from homology"/>
<dbReference type="GO" id="GO:0051015">
    <property type="term" value="F:actin filament binding"/>
    <property type="evidence" value="ECO:0007669"/>
    <property type="project" value="EnsemblFungi"/>
</dbReference>
<evidence type="ECO:0000259" key="10">
    <source>
        <dbReference type="PROSITE" id="PS51456"/>
    </source>
</evidence>
<dbReference type="FunFam" id="1.10.10.820:FF:000001">
    <property type="entry name" value="Myosin heavy chain"/>
    <property type="match status" value="1"/>
</dbReference>
<name>A0A0W0D5J0_CANGB</name>
<dbReference type="Pfam" id="PF00612">
    <property type="entry name" value="IQ"/>
    <property type="match status" value="2"/>
</dbReference>
<keyword evidence="6 8" id="KW-0505">Motor protein</keyword>
<dbReference type="GO" id="GO:0048309">
    <property type="term" value="P:endoplasmic reticulum inheritance"/>
    <property type="evidence" value="ECO:0007669"/>
    <property type="project" value="EnsemblFungi"/>
</dbReference>
<dbReference type="SUPFAM" id="SSF50084">
    <property type="entry name" value="Myosin S1 fragment, N-terminal domain"/>
    <property type="match status" value="1"/>
</dbReference>
<dbReference type="CDD" id="cd01380">
    <property type="entry name" value="MYSc_Myo5"/>
    <property type="match status" value="1"/>
</dbReference>
<dbReference type="InterPro" id="IPR027417">
    <property type="entry name" value="P-loop_NTPase"/>
</dbReference>
<evidence type="ECO:0000256" key="8">
    <source>
        <dbReference type="PROSITE-ProRule" id="PRU00782"/>
    </source>
</evidence>
<dbReference type="VEuPathDB" id="FungiDB:GVI51_G06171"/>
<dbReference type="PROSITE" id="PS51126">
    <property type="entry name" value="DILUTE"/>
    <property type="match status" value="1"/>
</dbReference>
<comment type="similarity">
    <text evidence="1 8">Belongs to the TRAFAC class myosin-kinesin ATPase superfamily. Myosin family.</text>
</comment>
<evidence type="ECO:0000259" key="9">
    <source>
        <dbReference type="PROSITE" id="PS51126"/>
    </source>
</evidence>